<dbReference type="Proteomes" id="UP000247555">
    <property type="component" value="Unassembled WGS sequence"/>
</dbReference>
<evidence type="ECO:0000313" key="2">
    <source>
        <dbReference type="EMBL" id="PXX74041.1"/>
    </source>
</evidence>
<dbReference type="OrthoDB" id="8592387at2"/>
<evidence type="ECO:0000313" key="3">
    <source>
        <dbReference type="Proteomes" id="UP000247555"/>
    </source>
</evidence>
<dbReference type="AlphaFoldDB" id="A0A318KCG5"/>
<reference evidence="2 3" key="1">
    <citation type="submission" date="2018-05" db="EMBL/GenBank/DDBJ databases">
        <title>Genomic Encyclopedia of Type Strains, Phase IV (KMG-IV): sequencing the most valuable type-strain genomes for metagenomic binning, comparative biology and taxonomic classification.</title>
        <authorList>
            <person name="Goeker M."/>
        </authorList>
    </citation>
    <scope>NUCLEOTIDE SEQUENCE [LARGE SCALE GENOMIC DNA]</scope>
    <source>
        <strain evidence="2 3">DSM 29661</strain>
    </source>
</reference>
<accession>A0A318KCG5</accession>
<protein>
    <submittedName>
        <fullName evidence="2">Uncharacterized protein</fullName>
    </submittedName>
</protein>
<keyword evidence="3" id="KW-1185">Reference proteome</keyword>
<sequence>MKSSLIVLSLLSVSAAAWADGVLKPMHGGVMAEAPSGLRIELAADPAGLAVYLRSHSDKLLASQGVSGDVVLLGAQGKQTAALTPAGDNKLTAALKPQPGAKALVRVTQPGLPVDQVRLSLP</sequence>
<dbReference type="RefSeq" id="WP_146215184.1">
    <property type="nucleotide sequence ID" value="NZ_CALCOA010000237.1"/>
</dbReference>
<gene>
    <name evidence="2" type="ORF">DFR34_13523</name>
</gene>
<evidence type="ECO:0000256" key="1">
    <source>
        <dbReference type="SAM" id="SignalP"/>
    </source>
</evidence>
<feature type="chain" id="PRO_5016459042" evidence="1">
    <location>
        <begin position="20"/>
        <end position="122"/>
    </location>
</feature>
<dbReference type="EMBL" id="QJKI01000035">
    <property type="protein sequence ID" value="PXX74041.1"/>
    <property type="molecule type" value="Genomic_DNA"/>
</dbReference>
<comment type="caution">
    <text evidence="2">The sequence shown here is derived from an EMBL/GenBank/DDBJ whole genome shotgun (WGS) entry which is preliminary data.</text>
</comment>
<feature type="signal peptide" evidence="1">
    <location>
        <begin position="1"/>
        <end position="19"/>
    </location>
</feature>
<proteinExistence type="predicted"/>
<organism evidence="2 3">
    <name type="scientific">Rivihabitans pingtungensis</name>
    <dbReference type="NCBI Taxonomy" id="1054498"/>
    <lineage>
        <taxon>Bacteria</taxon>
        <taxon>Pseudomonadati</taxon>
        <taxon>Pseudomonadota</taxon>
        <taxon>Betaproteobacteria</taxon>
        <taxon>Neisseriales</taxon>
        <taxon>Aquaspirillaceae</taxon>
        <taxon>Rivihabitans</taxon>
    </lineage>
</organism>
<keyword evidence="1" id="KW-0732">Signal</keyword>
<name>A0A318KCG5_9NEIS</name>